<feature type="compositionally biased region" description="Acidic residues" evidence="1">
    <location>
        <begin position="57"/>
        <end position="73"/>
    </location>
</feature>
<feature type="domain" description="Protein-glutamine gamma-glutamyltransferase-like C-terminal" evidence="2">
    <location>
        <begin position="491"/>
        <end position="554"/>
    </location>
</feature>
<feature type="region of interest" description="Disordered" evidence="1">
    <location>
        <begin position="27"/>
        <end position="94"/>
    </location>
</feature>
<keyword evidence="4" id="KW-1185">Reference proteome</keyword>
<feature type="compositionally biased region" description="Acidic residues" evidence="1">
    <location>
        <begin position="451"/>
        <end position="469"/>
    </location>
</feature>
<feature type="compositionally biased region" description="Low complexity" evidence="1">
    <location>
        <begin position="27"/>
        <end position="37"/>
    </location>
</feature>
<feature type="compositionally biased region" description="Acidic residues" evidence="1">
    <location>
        <begin position="564"/>
        <end position="574"/>
    </location>
</feature>
<organism evidence="3 4">
    <name type="scientific">Natronobacterium texcoconense</name>
    <dbReference type="NCBI Taxonomy" id="1095778"/>
    <lineage>
        <taxon>Archaea</taxon>
        <taxon>Methanobacteriati</taxon>
        <taxon>Methanobacteriota</taxon>
        <taxon>Stenosarchaea group</taxon>
        <taxon>Halobacteria</taxon>
        <taxon>Halobacteriales</taxon>
        <taxon>Natrialbaceae</taxon>
        <taxon>Natronobacterium</taxon>
    </lineage>
</organism>
<dbReference type="STRING" id="1095778.SAMN04489842_0287"/>
<evidence type="ECO:0000256" key="1">
    <source>
        <dbReference type="SAM" id="MobiDB-lite"/>
    </source>
</evidence>
<dbReference type="OrthoDB" id="206550at2157"/>
<dbReference type="Proteomes" id="UP000198848">
    <property type="component" value="Unassembled WGS sequence"/>
</dbReference>
<accession>A0A1H0ZHG3</accession>
<reference evidence="4" key="1">
    <citation type="submission" date="2016-10" db="EMBL/GenBank/DDBJ databases">
        <authorList>
            <person name="Varghese N."/>
            <person name="Submissions S."/>
        </authorList>
    </citation>
    <scope>NUCLEOTIDE SEQUENCE [LARGE SCALE GENOMIC DNA]</scope>
    <source>
        <strain evidence="4">DSM 24767</strain>
    </source>
</reference>
<proteinExistence type="predicted"/>
<protein>
    <recommendedName>
        <fullName evidence="2">Protein-glutamine gamma-glutamyltransferase-like C-terminal domain-containing protein</fullName>
    </recommendedName>
</protein>
<dbReference type="InterPro" id="IPR025403">
    <property type="entry name" value="TgpA-like_C"/>
</dbReference>
<dbReference type="Pfam" id="PF13559">
    <property type="entry name" value="DUF4129"/>
    <property type="match status" value="1"/>
</dbReference>
<gene>
    <name evidence="3" type="ORF">SAMN04489842_0287</name>
</gene>
<feature type="region of interest" description="Disordered" evidence="1">
    <location>
        <begin position="451"/>
        <end position="484"/>
    </location>
</feature>
<name>A0A1H0ZHG3_NATTX</name>
<evidence type="ECO:0000259" key="2">
    <source>
        <dbReference type="Pfam" id="PF13559"/>
    </source>
</evidence>
<feature type="region of interest" description="Disordered" evidence="1">
    <location>
        <begin position="555"/>
        <end position="574"/>
    </location>
</feature>
<evidence type="ECO:0000313" key="3">
    <source>
        <dbReference type="EMBL" id="SDQ26804.1"/>
    </source>
</evidence>
<dbReference type="RefSeq" id="WP_090376260.1">
    <property type="nucleotide sequence ID" value="NZ_FNLC01000001.1"/>
</dbReference>
<dbReference type="EMBL" id="FNLC01000001">
    <property type="protein sequence ID" value="SDQ26804.1"/>
    <property type="molecule type" value="Genomic_DNA"/>
</dbReference>
<sequence length="574" mass="60443">MNGKHQLLFVLGCVVCLLAVASALPAADPRLAPPGGDESAAGDWESIDGTPSVTPDPVDDEMTDSRDSDDETSDSGSVRDPAIEIDGALEPGNEVRIEVDSASPFSEREVEVEEESIGYTDWGRIDATVPYTDEMTVSVPEDNTSRTVDVETNATIEFHDGAAPTADFELSAEVGSMPLEAGTVYVDGEEAATTDEDGFATVTLPERAGPADISVERGPVAGERTVEVAEPTVGFVSQFLFPGSPAPVQVSADGTPVPDATIELEDGESETTGDDGRAIVWLPIDDSATVTATVGEESTMTTVENLYLRLAALVVLVPGFVVGGVVTYVRLAARTDGRGIGLNGTFVALANVLSGVSDVLARSGGAFSRAVDAFEGAFAGLRDIHVPSVSLPRFDLVIPERSGRGLPSIGPALSSFGSAFGSVSLLGSLFEQSIRSGDSRTESGFLEDLFAGDESDDEDDEDDEDEPEGTEPATLADESLAPRGPRAEIRTAWHAFLDRIVPANRETLTPGQAARHALAAGFPSEQVARLVSIVRDVEYGNRDPSPERVLEARETATDLIEHDDREDDSTEGSE</sequence>
<evidence type="ECO:0000313" key="4">
    <source>
        <dbReference type="Proteomes" id="UP000198848"/>
    </source>
</evidence>
<dbReference type="AlphaFoldDB" id="A0A1H0ZHG3"/>